<accession>A0A484P8V9</accession>
<sequence length="469" mass="50924">MPIDAHPRGIGQTKPNQLINAPHHVGQRRVPSLHAPGSLAEVGRSCAVGPCMRRPSIGLEYQVARRRPSLVARHGAHPVPAPAHGVDIDDQRIAPAGLVIRWIEHHTLQCRSGGRPVGNGLRAAKQHGRGLAIRCQPNQPGRLRGRIVQTPDVGSQGILHPHHHTRCGLRPSPHVGLRRQQQRRCVCPTEPLKPYALAVRAGQQQAVPIPRPFVLPNPLVQGVSARSLLTQGHDHDVGFRGRAALHVSDHPAIRRPARPVLHGATGCDRCLKAAGQVLQPYLSGRGRQQVVSFGDRREGDGTAIGRPTRVEKTAGARVQHLDSAGTRVHREQSADQSLAWHGRSIPPLPAVRRFGNAAGRAGGAQEDASERQIRRGVSVQNQRLAWLGRVRWQADPRCQNDAGSIWRPCIVEGLDHVASDPGRRVRVHAARKAGELPGLRLACFPAPELHAAGAHRVERQLVSCRRPAG</sequence>
<reference evidence="1" key="1">
    <citation type="submission" date="2019-03" db="EMBL/GenBank/DDBJ databases">
        <authorList>
            <person name="Danneels B."/>
        </authorList>
    </citation>
    <scope>NUCLEOTIDE SEQUENCE</scope>
</reference>
<gene>
    <name evidence="1" type="ORF">AMP9_4022</name>
</gene>
<name>A0A484P8V9_9ZZZZ</name>
<organism evidence="1">
    <name type="scientific">plant metagenome</name>
    <dbReference type="NCBI Taxonomy" id="1297885"/>
    <lineage>
        <taxon>unclassified sequences</taxon>
        <taxon>metagenomes</taxon>
        <taxon>organismal metagenomes</taxon>
    </lineage>
</organism>
<dbReference type="AlphaFoldDB" id="A0A484P8V9"/>
<protein>
    <submittedName>
        <fullName evidence="1">Uncharacterized protein</fullName>
    </submittedName>
</protein>
<evidence type="ECO:0000313" key="1">
    <source>
        <dbReference type="EMBL" id="VFR21551.1"/>
    </source>
</evidence>
<proteinExistence type="predicted"/>
<dbReference type="EMBL" id="CAADHY010000015">
    <property type="protein sequence ID" value="VFR21551.1"/>
    <property type="molecule type" value="Genomic_DNA"/>
</dbReference>